<dbReference type="GeneID" id="63926223"/>
<evidence type="ECO:0000313" key="3">
    <source>
        <dbReference type="Proteomes" id="UP000325760"/>
    </source>
</evidence>
<evidence type="ECO:0000313" key="2">
    <source>
        <dbReference type="EMBL" id="QFG10144.1"/>
    </source>
</evidence>
<feature type="region of interest" description="Disordered" evidence="1">
    <location>
        <begin position="1"/>
        <end position="54"/>
    </location>
</feature>
<feature type="compositionally biased region" description="Basic residues" evidence="1">
    <location>
        <begin position="10"/>
        <end position="25"/>
    </location>
</feature>
<dbReference type="Proteomes" id="UP000325760">
    <property type="component" value="Segment"/>
</dbReference>
<sequence length="77" mass="8818">MPIGYGTRSQRTRRLPRRRARRRQPRRQDRSRVPLRTFRPRGPSNSRTCCTRTPNDVLTTRSAAGSSLFAGLPVPSL</sequence>
<dbReference type="KEGG" id="vg:63926223"/>
<gene>
    <name evidence="2" type="primary">62</name>
    <name evidence="2" type="ORF">PBI_LEMURIA_62</name>
</gene>
<dbReference type="EMBL" id="MN234185">
    <property type="protein sequence ID" value="QFG10144.1"/>
    <property type="molecule type" value="Genomic_DNA"/>
</dbReference>
<organism evidence="2 3">
    <name type="scientific">Mycobacterium phage Lemuria</name>
    <dbReference type="NCBI Taxonomy" id="2599868"/>
    <lineage>
        <taxon>Viruses</taxon>
        <taxon>Duplodnaviria</taxon>
        <taxon>Heunggongvirae</taxon>
        <taxon>Uroviricota</taxon>
        <taxon>Caudoviricetes</taxon>
        <taxon>Gclasvirinae</taxon>
        <taxon>Jolieduovirus</taxon>
        <taxon>Jolieduovirus lemuria</taxon>
    </lineage>
</organism>
<proteinExistence type="predicted"/>
<protein>
    <submittedName>
        <fullName evidence="2">Uncharacterized protein</fullName>
    </submittedName>
</protein>
<feature type="compositionally biased region" description="Polar residues" evidence="1">
    <location>
        <begin position="43"/>
        <end position="54"/>
    </location>
</feature>
<reference evidence="2 3" key="1">
    <citation type="submission" date="2019-07" db="EMBL/GenBank/DDBJ databases">
        <authorList>
            <person name="Divens A.M."/>
            <person name="Garlena R.A."/>
            <person name="Russell D.A."/>
            <person name="Pope W.H."/>
            <person name="Jacobs-Sera D."/>
            <person name="Hatfull G.F."/>
        </authorList>
    </citation>
    <scope>NUCLEOTIDE SEQUENCE [LARGE SCALE GENOMIC DNA]</scope>
</reference>
<evidence type="ECO:0000256" key="1">
    <source>
        <dbReference type="SAM" id="MobiDB-lite"/>
    </source>
</evidence>
<accession>A0A5J6TJB1</accession>
<name>A0A5J6TJB1_9CAUD</name>
<dbReference type="RefSeq" id="YP_010051732.1">
    <property type="nucleotide sequence ID" value="NC_054446.1"/>
</dbReference>
<keyword evidence="3" id="KW-1185">Reference proteome</keyword>